<dbReference type="PANTHER" id="PTHR43877:SF1">
    <property type="entry name" value="ACETYLTRANSFERASE"/>
    <property type="match status" value="1"/>
</dbReference>
<keyword evidence="1 4" id="KW-0808">Transferase</keyword>
<keyword evidence="2" id="KW-0012">Acyltransferase</keyword>
<gene>
    <name evidence="4" type="ORF">AQZ59_01749</name>
</gene>
<evidence type="ECO:0000313" key="5">
    <source>
        <dbReference type="Proteomes" id="UP000054404"/>
    </source>
</evidence>
<dbReference type="InterPro" id="IPR016181">
    <property type="entry name" value="Acyl_CoA_acyltransferase"/>
</dbReference>
<evidence type="ECO:0000259" key="3">
    <source>
        <dbReference type="PROSITE" id="PS51186"/>
    </source>
</evidence>
<proteinExistence type="predicted"/>
<dbReference type="STRING" id="59561.AQZ59_01749"/>
<dbReference type="CDD" id="cd04301">
    <property type="entry name" value="NAT_SF"/>
    <property type="match status" value="1"/>
</dbReference>
<evidence type="ECO:0000256" key="2">
    <source>
        <dbReference type="ARBA" id="ARBA00023315"/>
    </source>
</evidence>
<keyword evidence="5" id="KW-1185">Reference proteome</keyword>
<dbReference type="AlphaFoldDB" id="A0A0W1KI68"/>
<evidence type="ECO:0000256" key="1">
    <source>
        <dbReference type="ARBA" id="ARBA00022679"/>
    </source>
</evidence>
<dbReference type="InterPro" id="IPR000182">
    <property type="entry name" value="GNAT_dom"/>
</dbReference>
<dbReference type="PANTHER" id="PTHR43877">
    <property type="entry name" value="AMINOALKYLPHOSPHONATE N-ACETYLTRANSFERASE-RELATED-RELATED"/>
    <property type="match status" value="1"/>
</dbReference>
<dbReference type="Pfam" id="PF00583">
    <property type="entry name" value="Acetyltransf_1"/>
    <property type="match status" value="1"/>
</dbReference>
<dbReference type="EMBL" id="LNIZ01000011">
    <property type="protein sequence ID" value="KTF03427.1"/>
    <property type="molecule type" value="Genomic_DNA"/>
</dbReference>
<name>A0A0W1KI68_9ACTO</name>
<dbReference type="PATRIC" id="fig|59561.3.peg.1734"/>
<dbReference type="InterPro" id="IPR050832">
    <property type="entry name" value="Bact_Acetyltransf"/>
</dbReference>
<evidence type="ECO:0000313" key="4">
    <source>
        <dbReference type="EMBL" id="KTF03427.1"/>
    </source>
</evidence>
<sequence length="171" mass="18820">MTNGDCERCYVRPMSIRIRPATALDATAVADVHRTSWEDTYRGLLPDDVIARHTISMDGVWMARLADPGPTTTWVATHDDDIVGFILVEAMGPGHPAPLRVGGLYLRPEVKRRGYGTALLEYAIADVPAYTEVAVSNRGAMEFWERLGFKQTGAEFDEAFGAHIATLVREG</sequence>
<organism evidence="4 5">
    <name type="scientific">Trueperella bernardiae</name>
    <dbReference type="NCBI Taxonomy" id="59561"/>
    <lineage>
        <taxon>Bacteria</taxon>
        <taxon>Bacillati</taxon>
        <taxon>Actinomycetota</taxon>
        <taxon>Actinomycetes</taxon>
        <taxon>Actinomycetales</taxon>
        <taxon>Actinomycetaceae</taxon>
        <taxon>Trueperella</taxon>
    </lineage>
</organism>
<protein>
    <submittedName>
        <fullName evidence="4">Putative acetyltransferase</fullName>
    </submittedName>
</protein>
<dbReference type="PROSITE" id="PS51186">
    <property type="entry name" value="GNAT"/>
    <property type="match status" value="1"/>
</dbReference>
<feature type="domain" description="N-acetyltransferase" evidence="3">
    <location>
        <begin position="16"/>
        <end position="170"/>
    </location>
</feature>
<dbReference type="SUPFAM" id="SSF55729">
    <property type="entry name" value="Acyl-CoA N-acyltransferases (Nat)"/>
    <property type="match status" value="1"/>
</dbReference>
<accession>A0A0W1KI68</accession>
<reference evidence="4 5" key="1">
    <citation type="submission" date="2015-11" db="EMBL/GenBank/DDBJ databases">
        <title>Draft Genome Sequence of the Type Strain Trueperella bernardiae LCDC 89-0504T, Isolated from Blood Culture.</title>
        <authorList>
            <person name="Bernier A.-M."/>
            <person name="Bernard K."/>
        </authorList>
    </citation>
    <scope>NUCLEOTIDE SEQUENCE [LARGE SCALE GENOMIC DNA]</scope>
    <source>
        <strain evidence="4 5">LCDC 89-0504</strain>
    </source>
</reference>
<comment type="caution">
    <text evidence="4">The sequence shown here is derived from an EMBL/GenBank/DDBJ whole genome shotgun (WGS) entry which is preliminary data.</text>
</comment>
<dbReference type="Gene3D" id="3.40.630.30">
    <property type="match status" value="1"/>
</dbReference>
<dbReference type="GO" id="GO:0016747">
    <property type="term" value="F:acyltransferase activity, transferring groups other than amino-acyl groups"/>
    <property type="evidence" value="ECO:0007669"/>
    <property type="project" value="InterPro"/>
</dbReference>
<dbReference type="Proteomes" id="UP000054404">
    <property type="component" value="Unassembled WGS sequence"/>
</dbReference>